<organism evidence="7 8">
    <name type="scientific">Dasania phycosphaerae</name>
    <dbReference type="NCBI Taxonomy" id="2950436"/>
    <lineage>
        <taxon>Bacteria</taxon>
        <taxon>Pseudomonadati</taxon>
        <taxon>Pseudomonadota</taxon>
        <taxon>Gammaproteobacteria</taxon>
        <taxon>Cellvibrionales</taxon>
        <taxon>Spongiibacteraceae</taxon>
        <taxon>Dasania</taxon>
    </lineage>
</organism>
<dbReference type="InterPro" id="IPR029510">
    <property type="entry name" value="Ald_DH_CS_GLU"/>
</dbReference>
<reference evidence="7 8" key="1">
    <citation type="submission" date="2022-12" db="EMBL/GenBank/DDBJ databases">
        <title>Dasania phycosphaerae sp. nov., isolated from particulate material of the south coast of Korea.</title>
        <authorList>
            <person name="Jiang Y."/>
        </authorList>
    </citation>
    <scope>NUCLEOTIDE SEQUENCE [LARGE SCALE GENOMIC DNA]</scope>
    <source>
        <strain evidence="7 8">GY-19</strain>
    </source>
</reference>
<gene>
    <name evidence="7" type="ORF">O0V09_09920</name>
</gene>
<keyword evidence="3" id="KW-0520">NAD</keyword>
<keyword evidence="8" id="KW-1185">Reference proteome</keyword>
<dbReference type="Proteomes" id="UP001069090">
    <property type="component" value="Unassembled WGS sequence"/>
</dbReference>
<evidence type="ECO:0000313" key="8">
    <source>
        <dbReference type="Proteomes" id="UP001069090"/>
    </source>
</evidence>
<comment type="caution">
    <text evidence="7">The sequence shown here is derived from an EMBL/GenBank/DDBJ whole genome shotgun (WGS) entry which is preliminary data.</text>
</comment>
<dbReference type="PROSITE" id="PS00687">
    <property type="entry name" value="ALDEHYDE_DEHYDR_GLU"/>
    <property type="match status" value="1"/>
</dbReference>
<dbReference type="Pfam" id="PF00171">
    <property type="entry name" value="Aldedh"/>
    <property type="match status" value="1"/>
</dbReference>
<evidence type="ECO:0000259" key="6">
    <source>
        <dbReference type="Pfam" id="PF00171"/>
    </source>
</evidence>
<accession>A0A9J6RLC1</accession>
<evidence type="ECO:0000256" key="1">
    <source>
        <dbReference type="ARBA" id="ARBA00009986"/>
    </source>
</evidence>
<comment type="similarity">
    <text evidence="1 5">Belongs to the aldehyde dehydrogenase family.</text>
</comment>
<dbReference type="InterPro" id="IPR016161">
    <property type="entry name" value="Ald_DH/histidinol_DH"/>
</dbReference>
<dbReference type="Gene3D" id="3.40.605.10">
    <property type="entry name" value="Aldehyde Dehydrogenase, Chain A, domain 1"/>
    <property type="match status" value="1"/>
</dbReference>
<dbReference type="CDD" id="cd07078">
    <property type="entry name" value="ALDH"/>
    <property type="match status" value="1"/>
</dbReference>
<dbReference type="InterPro" id="IPR015590">
    <property type="entry name" value="Aldehyde_DH_dom"/>
</dbReference>
<dbReference type="InterPro" id="IPR016163">
    <property type="entry name" value="Ald_DH_C"/>
</dbReference>
<dbReference type="InterPro" id="IPR016162">
    <property type="entry name" value="Ald_DH_N"/>
</dbReference>
<dbReference type="SUPFAM" id="SSF53720">
    <property type="entry name" value="ALDH-like"/>
    <property type="match status" value="1"/>
</dbReference>
<dbReference type="PANTHER" id="PTHR43860">
    <property type="entry name" value="BETAINE ALDEHYDE DEHYDROGENASE"/>
    <property type="match status" value="1"/>
</dbReference>
<sequence length="487" mass="53526">MQMYINGQWQDAHDGDQIEVINPATEAVLDTVPNACSVDVDKAVASSKLAFQQWRKTVVPSRSLLLHGMARKLEQHKEQLAQQLTLEQGKTLFESHCEIEWSVECIDYYAELIKNGIGRVLPPIHESAFNFVLKEPYGVTACITPFNYPLLLLFWKIAPALAAGNTVIIKPSEKTPLTTLMLADRVFDDFPSGVINIITGLGEKMGDALTCHPDVPTIAFTGSSRTGTRIAQKTAGMVKNLHLELGGKDAAVVAPDADIALAARAFGSSSIWNAGQICTSTERIYVPQQHYPLFIEQLLAVYQSINIGPGDNPNSQMGPLCDEQGLKKIDLHVQDAISKGAKVLCGGERSKHLQQGYFYPPTLITNANHSMLCMSEESFGPIVAVMPYQSFEQAIDYVNDSIYGLGACLMSNDAQLIRQFFQNVKAGTIWINDPLPDNVAGPFGGMKQSGTSARELGPEGLESFLETKHVHWEFDPQQRQENWFGGE</sequence>
<proteinExistence type="inferred from homology"/>
<evidence type="ECO:0000313" key="7">
    <source>
        <dbReference type="EMBL" id="MCZ0865518.1"/>
    </source>
</evidence>
<feature type="active site" evidence="4">
    <location>
        <position position="244"/>
    </location>
</feature>
<dbReference type="RefSeq" id="WP_258331664.1">
    <property type="nucleotide sequence ID" value="NZ_JAPTGG010000007.1"/>
</dbReference>
<dbReference type="AlphaFoldDB" id="A0A9J6RLC1"/>
<evidence type="ECO:0000256" key="4">
    <source>
        <dbReference type="PROSITE-ProRule" id="PRU10007"/>
    </source>
</evidence>
<keyword evidence="2 5" id="KW-0560">Oxidoreductase</keyword>
<dbReference type="Gene3D" id="3.40.309.10">
    <property type="entry name" value="Aldehyde Dehydrogenase, Chain A, domain 2"/>
    <property type="match status" value="1"/>
</dbReference>
<protein>
    <submittedName>
        <fullName evidence="7">Aldehyde dehydrogenase family protein</fullName>
    </submittedName>
</protein>
<evidence type="ECO:0000256" key="2">
    <source>
        <dbReference type="ARBA" id="ARBA00023002"/>
    </source>
</evidence>
<dbReference type="FunFam" id="3.40.309.10:FF:000009">
    <property type="entry name" value="Aldehyde dehydrogenase A"/>
    <property type="match status" value="1"/>
</dbReference>
<evidence type="ECO:0000256" key="5">
    <source>
        <dbReference type="RuleBase" id="RU003345"/>
    </source>
</evidence>
<dbReference type="FunFam" id="3.40.605.10:FF:000007">
    <property type="entry name" value="NAD/NADP-dependent betaine aldehyde dehydrogenase"/>
    <property type="match status" value="1"/>
</dbReference>
<feature type="domain" description="Aldehyde dehydrogenase" evidence="6">
    <location>
        <begin position="9"/>
        <end position="470"/>
    </location>
</feature>
<evidence type="ECO:0000256" key="3">
    <source>
        <dbReference type="ARBA" id="ARBA00023027"/>
    </source>
</evidence>
<dbReference type="GO" id="GO:0016620">
    <property type="term" value="F:oxidoreductase activity, acting on the aldehyde or oxo group of donors, NAD or NADP as acceptor"/>
    <property type="evidence" value="ECO:0007669"/>
    <property type="project" value="InterPro"/>
</dbReference>
<dbReference type="EMBL" id="JAPTGG010000007">
    <property type="protein sequence ID" value="MCZ0865518.1"/>
    <property type="molecule type" value="Genomic_DNA"/>
</dbReference>
<name>A0A9J6RLC1_9GAMM</name>
<dbReference type="PANTHER" id="PTHR43860:SF2">
    <property type="entry name" value="BETAINE ALDEHYDE DEHYDROGENASE-RELATED"/>
    <property type="match status" value="1"/>
</dbReference>